<name>A0ABR4A1T7_9LECA</name>
<evidence type="ECO:0000313" key="11">
    <source>
        <dbReference type="Proteomes" id="UP001590950"/>
    </source>
</evidence>
<dbReference type="Pfam" id="PF10495">
    <property type="entry name" value="PACT_coil_coil"/>
    <property type="match status" value="1"/>
</dbReference>
<sequence length="1383" mass="159119">MAYIETPRTDAGNATYMSNAHNFENFSVEPSLLSPLKRKDDLVSQMRNGRGVSLKTPRARVPFSDRRNLPGVPERGEFTPLLQSVARKNLERNGKLSRVHETPAFLKASYQGGNTPALPGADVSAVYGSDFGSSMLVDGEALPMPQVASSSAQSSPLVVLPKRDATGILADPGNLMTLREQENVIDKIEKENFGLKLKIHFLEESLRKSGPGFNEAALKENTDLKVDRVTLQKNLALCKRTLSQAERDVEVYRRHVEELQEKAKRKHADESLRQELENLLHEVTTKDAEIEALQLRIDSAESNRDDLEKLKGDIDDLEADVREKERSVEQRDDEIDRLKEQASKDSEKLDEVYAELEFGKKRIEELEDGQEDFHQQEAQVKEARDELQQALEDKRKAEEDLDELRDEMSNKSFTTRGLSRQLEDKANKLQGDLATLREKHVELEEKYNDKSRESRKLQEKLHDAEQDADVRIQRLKDHIELLQHEQEATARKCESMTCQAEEAVRELQTKSEEKDLLHSRHDALTAESQTLQKDLSKAQTKVQELEDNLEEERKHAQDNDRQLRAEAKEEFERLSEEIDSLHRELEDKESQYAADQDRWESQKRGLQLQGEKTEEQAAGLQRTIDKLQEVEGTLSGREMKLQEALGSEKQRHESEEAVLERQVQELKADVEHKRQALDNLRSDLSHAKEDLRVSQRDQAGYEEKVQDLEDEIDVLQAGLDEEVDKAREEVDAFKQETQALRSELAAAKEQVSHNQGEDLADAMQRIIEETNAKLDTINNELRQVKAEKQSLQDKLAKVNLDLHALQLSSARIEAERDEIKSQLMHTQNQVDETYRLDQEKLDLRTSRMKLENDVGRLREERKGLLEKNAAIERELESEIARATSEEGRLNEELVDLQRKLDMALGSRDRELNALKQKGQRLEARVEELQSLPFHDNNEAAAELSMIHNDLSVARKKEAEYLQREVVQKEIVRDLKHKVTRLERQSHEFEITRLTVDSPKSSVTGSAQKSELLEIQRQLADTHQQMRDARTKSKDELKQLQRKLAESERHAQTNLSAYEQQREQLEAELSAARHEKETLIIKNNTTNQTITRLRTRISSLEKDIRAHRQATTADNTIIEERKDLHEMLKDAKLTAEDLQVQITARETQLDTSTNREKELRASLKRIREERTLQTQRVTALATELDHLQSRYERSVDNLARQQRKWEEERRAMTSRVRFPNMSVSSLHADSNNHALAQQHAAEIRGLAKQIMWLRAKFEREQSFRAGLVREKRYMKLEIAQFEACNKINLDQLAAIGCSLRLTDEEQLRLRLGDGARANAFFRNGRKLPSIKVVALGIIATNRMKKMSEHWAGHLESKKELVAALEKTLARRDGKKKAKRLSSGR</sequence>
<evidence type="ECO:0000256" key="4">
    <source>
        <dbReference type="ARBA" id="ARBA00023054"/>
    </source>
</evidence>
<keyword evidence="5" id="KW-0206">Cytoskeleton</keyword>
<dbReference type="Pfam" id="PF07989">
    <property type="entry name" value="Cnn_1N"/>
    <property type="match status" value="1"/>
</dbReference>
<evidence type="ECO:0000313" key="10">
    <source>
        <dbReference type="EMBL" id="KAL2039444.1"/>
    </source>
</evidence>
<gene>
    <name evidence="10" type="ORF">N7G274_007716</name>
</gene>
<keyword evidence="3" id="KW-0597">Phosphoprotein</keyword>
<feature type="compositionally biased region" description="Polar residues" evidence="7">
    <location>
        <begin position="526"/>
        <end position="542"/>
    </location>
</feature>
<evidence type="ECO:0000256" key="5">
    <source>
        <dbReference type="ARBA" id="ARBA00023212"/>
    </source>
</evidence>
<protein>
    <submittedName>
        <fullName evidence="10">Uncharacterized protein</fullName>
    </submittedName>
</protein>
<feature type="coiled-coil region" evidence="6">
    <location>
        <begin position="971"/>
        <end position="1214"/>
    </location>
</feature>
<evidence type="ECO:0000256" key="6">
    <source>
        <dbReference type="SAM" id="Coils"/>
    </source>
</evidence>
<keyword evidence="4 6" id="KW-0175">Coiled coil</keyword>
<accession>A0ABR4A1T7</accession>
<comment type="caution">
    <text evidence="10">The sequence shown here is derived from an EMBL/GenBank/DDBJ whole genome shotgun (WGS) entry which is preliminary data.</text>
</comment>
<keyword evidence="11" id="KW-1185">Reference proteome</keyword>
<feature type="region of interest" description="Disordered" evidence="7">
    <location>
        <begin position="321"/>
        <end position="346"/>
    </location>
</feature>
<organism evidence="10 11">
    <name type="scientific">Stereocaulon virgatum</name>
    <dbReference type="NCBI Taxonomy" id="373712"/>
    <lineage>
        <taxon>Eukaryota</taxon>
        <taxon>Fungi</taxon>
        <taxon>Dikarya</taxon>
        <taxon>Ascomycota</taxon>
        <taxon>Pezizomycotina</taxon>
        <taxon>Lecanoromycetes</taxon>
        <taxon>OSLEUM clade</taxon>
        <taxon>Lecanoromycetidae</taxon>
        <taxon>Lecanorales</taxon>
        <taxon>Lecanorineae</taxon>
        <taxon>Stereocaulaceae</taxon>
        <taxon>Stereocaulon</taxon>
    </lineage>
</organism>
<feature type="region of interest" description="Disordered" evidence="7">
    <location>
        <begin position="444"/>
        <end position="465"/>
    </location>
</feature>
<evidence type="ECO:0000256" key="2">
    <source>
        <dbReference type="ARBA" id="ARBA00022490"/>
    </source>
</evidence>
<evidence type="ECO:0000256" key="7">
    <source>
        <dbReference type="SAM" id="MobiDB-lite"/>
    </source>
</evidence>
<dbReference type="InterPro" id="IPR012943">
    <property type="entry name" value="Cnn_1N"/>
</dbReference>
<proteinExistence type="predicted"/>
<evidence type="ECO:0000259" key="8">
    <source>
        <dbReference type="Pfam" id="PF07989"/>
    </source>
</evidence>
<evidence type="ECO:0000256" key="1">
    <source>
        <dbReference type="ARBA" id="ARBA00004267"/>
    </source>
</evidence>
<keyword evidence="2" id="KW-0963">Cytoplasm</keyword>
<feature type="region of interest" description="Disordered" evidence="7">
    <location>
        <begin position="367"/>
        <end position="424"/>
    </location>
</feature>
<dbReference type="InterPro" id="IPR019528">
    <property type="entry name" value="PACT_domain"/>
</dbReference>
<dbReference type="EMBL" id="JBEFKJ010000025">
    <property type="protein sequence ID" value="KAL2039444.1"/>
    <property type="molecule type" value="Genomic_DNA"/>
</dbReference>
<feature type="compositionally biased region" description="Basic and acidic residues" evidence="7">
    <location>
        <begin position="502"/>
        <end position="524"/>
    </location>
</feature>
<dbReference type="Proteomes" id="UP001590950">
    <property type="component" value="Unassembled WGS sequence"/>
</dbReference>
<feature type="region of interest" description="Disordered" evidence="7">
    <location>
        <begin position="488"/>
        <end position="622"/>
    </location>
</feature>
<dbReference type="PANTHER" id="PTHR23159">
    <property type="entry name" value="CENTROSOMAL PROTEIN 2"/>
    <property type="match status" value="1"/>
</dbReference>
<evidence type="ECO:0000259" key="9">
    <source>
        <dbReference type="Pfam" id="PF10495"/>
    </source>
</evidence>
<feature type="compositionally biased region" description="Basic and acidic residues" evidence="7">
    <location>
        <begin position="371"/>
        <end position="398"/>
    </location>
</feature>
<feature type="compositionally biased region" description="Basic and acidic residues" evidence="7">
    <location>
        <begin position="551"/>
        <end position="603"/>
    </location>
</feature>
<feature type="domain" description="Pericentrin/AKAP-450 centrosomal targeting" evidence="9">
    <location>
        <begin position="1255"/>
        <end position="1349"/>
    </location>
</feature>
<dbReference type="PANTHER" id="PTHR23159:SF31">
    <property type="entry name" value="CENTROSOME-ASSOCIATED PROTEIN CEP250 ISOFORM X1"/>
    <property type="match status" value="1"/>
</dbReference>
<feature type="domain" description="Centrosomin N-terminal motif 1" evidence="8">
    <location>
        <begin position="177"/>
        <end position="250"/>
    </location>
</feature>
<dbReference type="Gene3D" id="1.10.287.1490">
    <property type="match status" value="2"/>
</dbReference>
<evidence type="ECO:0000256" key="3">
    <source>
        <dbReference type="ARBA" id="ARBA00022553"/>
    </source>
</evidence>
<comment type="subcellular location">
    <subcellularLocation>
        <location evidence="1">Cytoplasm</location>
        <location evidence="1">Cytoskeleton</location>
        <location evidence="1">Microtubule organizing center</location>
    </subcellularLocation>
</comment>
<reference evidence="10 11" key="1">
    <citation type="submission" date="2024-09" db="EMBL/GenBank/DDBJ databases">
        <title>Rethinking Asexuality: The Enigmatic Case of Functional Sexual Genes in Lepraria (Stereocaulaceae).</title>
        <authorList>
            <person name="Doellman M."/>
            <person name="Sun Y."/>
            <person name="Barcenas-Pena A."/>
            <person name="Lumbsch H.T."/>
            <person name="Grewe F."/>
        </authorList>
    </citation>
    <scope>NUCLEOTIDE SEQUENCE [LARGE SCALE GENOMIC DNA]</scope>
    <source>
        <strain evidence="10 11">Mercado 3170</strain>
    </source>
</reference>